<feature type="region of interest" description="Disordered" evidence="8">
    <location>
        <begin position="419"/>
        <end position="460"/>
    </location>
</feature>
<dbReference type="InterPro" id="IPR036942">
    <property type="entry name" value="Beta-barrel_TonB_sf"/>
</dbReference>
<accession>A0A4D7C7K1</accession>
<dbReference type="Gene3D" id="2.40.170.20">
    <property type="entry name" value="TonB-dependent receptor, beta-barrel domain"/>
    <property type="match status" value="1"/>
</dbReference>
<dbReference type="KEGG" id="hgn:E6W36_12180"/>
<dbReference type="Pfam" id="PF00593">
    <property type="entry name" value="TonB_dep_Rec_b-barrel"/>
    <property type="match status" value="1"/>
</dbReference>
<dbReference type="PANTHER" id="PTHR30069">
    <property type="entry name" value="TONB-DEPENDENT OUTER MEMBRANE RECEPTOR"/>
    <property type="match status" value="1"/>
</dbReference>
<evidence type="ECO:0000256" key="6">
    <source>
        <dbReference type="ARBA" id="ARBA00023136"/>
    </source>
</evidence>
<evidence type="ECO:0000256" key="3">
    <source>
        <dbReference type="ARBA" id="ARBA00022452"/>
    </source>
</evidence>
<dbReference type="PANTHER" id="PTHR30069:SF40">
    <property type="entry name" value="TONB-DEPENDENT RECEPTOR NMB0964-RELATED"/>
    <property type="match status" value="1"/>
</dbReference>
<sequence length="460" mass="49472">MGAGFVAHVDGSYSETGDLRIGGPVLTRTLREQARASDDPEVQALADLRNRLPNTASRNWSVAGALAWIGDEDDFGVAVTRLNTLYGVPVRFAIAPGEEAEEVRIDAAQTRVDARAGIKLGGPFDKFSARFGFADYEHAELEDTGEVGTRFLSRGLETRLELAQSEGSLLGAKWKGATGAQVLVRNFNVIGEEAFLPENKTVGLGLFTLQELDFGKFKAEASLRYEHNRISARVDDFRGAPVDIGRYFNGVSGSIGGSYEVVAGWRVGVNLSRTARAPAAEELLPNGPHAGTQAFEIGDPTLGLEKALGAELVLRGSGEGYRFESSFYVTRFSDYVNDVRTGDIEDGLPVFQYGAADARYYGIEAQGEVDLAHVHGVTVSLDALADYVNAQLLDGLGPVPRIPPFRTLGGVTAKAARAEGGSRWSTARRSAAPPCWRRRPTASPRSISRPSIVRSPTIRA</sequence>
<evidence type="ECO:0000259" key="9">
    <source>
        <dbReference type="Pfam" id="PF00593"/>
    </source>
</evidence>
<dbReference type="GO" id="GO:0009279">
    <property type="term" value="C:cell outer membrane"/>
    <property type="evidence" value="ECO:0007669"/>
    <property type="project" value="UniProtKB-SubCell"/>
</dbReference>
<keyword evidence="3" id="KW-1134">Transmembrane beta strand</keyword>
<dbReference type="AlphaFoldDB" id="A0A4D7C7K1"/>
<keyword evidence="10" id="KW-0675">Receptor</keyword>
<gene>
    <name evidence="10" type="ORF">E6W36_12180</name>
</gene>
<keyword evidence="4" id="KW-0812">Transmembrane</keyword>
<keyword evidence="6" id="KW-0472">Membrane</keyword>
<evidence type="ECO:0000256" key="1">
    <source>
        <dbReference type="ARBA" id="ARBA00004571"/>
    </source>
</evidence>
<name>A0A4D7C7K1_9SPHN</name>
<keyword evidence="7" id="KW-0998">Cell outer membrane</keyword>
<proteinExistence type="predicted"/>
<feature type="domain" description="TonB-dependent receptor-like beta-barrel" evidence="9">
    <location>
        <begin position="150"/>
        <end position="406"/>
    </location>
</feature>
<dbReference type="EMBL" id="CP039704">
    <property type="protein sequence ID" value="QCI79995.1"/>
    <property type="molecule type" value="Genomic_DNA"/>
</dbReference>
<evidence type="ECO:0000256" key="7">
    <source>
        <dbReference type="ARBA" id="ARBA00023237"/>
    </source>
</evidence>
<dbReference type="SUPFAM" id="SSF56935">
    <property type="entry name" value="Porins"/>
    <property type="match status" value="1"/>
</dbReference>
<organism evidence="10 11">
    <name type="scientific">Hankyongella ginsenosidimutans</name>
    <dbReference type="NCBI Taxonomy" id="1763828"/>
    <lineage>
        <taxon>Bacteria</taxon>
        <taxon>Pseudomonadati</taxon>
        <taxon>Pseudomonadota</taxon>
        <taxon>Alphaproteobacteria</taxon>
        <taxon>Sphingomonadales</taxon>
        <taxon>Sphingomonadaceae</taxon>
        <taxon>Hankyongella</taxon>
    </lineage>
</organism>
<protein>
    <submittedName>
        <fullName evidence="10">TonB-dependent receptor</fullName>
    </submittedName>
</protein>
<dbReference type="InterPro" id="IPR039426">
    <property type="entry name" value="TonB-dep_rcpt-like"/>
</dbReference>
<dbReference type="GO" id="GO:0015344">
    <property type="term" value="F:siderophore uptake transmembrane transporter activity"/>
    <property type="evidence" value="ECO:0007669"/>
    <property type="project" value="TreeGrafter"/>
</dbReference>
<evidence type="ECO:0000313" key="10">
    <source>
        <dbReference type="EMBL" id="QCI79995.1"/>
    </source>
</evidence>
<evidence type="ECO:0000256" key="2">
    <source>
        <dbReference type="ARBA" id="ARBA00022448"/>
    </source>
</evidence>
<feature type="compositionally biased region" description="Low complexity" evidence="8">
    <location>
        <begin position="441"/>
        <end position="460"/>
    </location>
</feature>
<evidence type="ECO:0000256" key="4">
    <source>
        <dbReference type="ARBA" id="ARBA00022692"/>
    </source>
</evidence>
<keyword evidence="5" id="KW-0798">TonB box</keyword>
<reference evidence="11" key="1">
    <citation type="submission" date="2019-04" db="EMBL/GenBank/DDBJ databases">
        <title>Complete genome sequence of Sphingomonas sp. W1-2-3.</title>
        <authorList>
            <person name="Im W.T."/>
        </authorList>
    </citation>
    <scope>NUCLEOTIDE SEQUENCE [LARGE SCALE GENOMIC DNA]</scope>
    <source>
        <strain evidence="11">W1-2-3</strain>
    </source>
</reference>
<evidence type="ECO:0000256" key="5">
    <source>
        <dbReference type="ARBA" id="ARBA00023077"/>
    </source>
</evidence>
<dbReference type="GO" id="GO:0044718">
    <property type="term" value="P:siderophore transmembrane transport"/>
    <property type="evidence" value="ECO:0007669"/>
    <property type="project" value="TreeGrafter"/>
</dbReference>
<keyword evidence="11" id="KW-1185">Reference proteome</keyword>
<keyword evidence="2" id="KW-0813">Transport</keyword>
<evidence type="ECO:0000313" key="11">
    <source>
        <dbReference type="Proteomes" id="UP000298714"/>
    </source>
</evidence>
<dbReference type="InterPro" id="IPR000531">
    <property type="entry name" value="Beta-barrel_TonB"/>
</dbReference>
<comment type="subcellular location">
    <subcellularLocation>
        <location evidence="1">Cell outer membrane</location>
        <topology evidence="1">Multi-pass membrane protein</topology>
    </subcellularLocation>
</comment>
<dbReference type="Proteomes" id="UP000298714">
    <property type="component" value="Chromosome"/>
</dbReference>
<evidence type="ECO:0000256" key="8">
    <source>
        <dbReference type="SAM" id="MobiDB-lite"/>
    </source>
</evidence>